<protein>
    <submittedName>
        <fullName evidence="3">Aminotransferase</fullName>
    </submittedName>
</protein>
<keyword evidence="3" id="KW-0808">Transferase</keyword>
<dbReference type="PATRIC" id="fig|61647.15.peg.52"/>
<organism evidence="3 4">
    <name type="scientific">Pluralibacter gergoviae</name>
    <name type="common">Enterobacter gergoviae</name>
    <dbReference type="NCBI Taxonomy" id="61647"/>
    <lineage>
        <taxon>Bacteria</taxon>
        <taxon>Pseudomonadati</taxon>
        <taxon>Pseudomonadota</taxon>
        <taxon>Gammaproteobacteria</taxon>
        <taxon>Enterobacterales</taxon>
        <taxon>Enterobacteriaceae</taxon>
        <taxon>Pluralibacter</taxon>
    </lineage>
</organism>
<keyword evidence="4" id="KW-1185">Reference proteome</keyword>
<dbReference type="Pfam" id="PF00266">
    <property type="entry name" value="Aminotran_5"/>
    <property type="match status" value="1"/>
</dbReference>
<sequence length="425" mass="47540">MRSYTMFTPQEMQEIKEQFYYVDKDIHDKPRLYFDNAGGSFRLKRAEQVFHEIDAIPDCSERHHQMALYLQEIEECGRQDARIIFNAADGAIYPGYTASQLMFDLVRVISENAGGSNMVTSILEHPSAFDAISYYAQYTHCELRVARSNPRTGGVDAEEVIALIDKETAILSVMAASNISGYIYDIETIVKRAREINPDIYIIIDAVQHAPHGVLDVQKLNIDAMNFAPYKFFGVRGFSLAYVSDRVAALAHHKLAGKSAADWELGSPAPAHYAALTAIVDYVCSLGMKTASGQDDRRALFVAGMNRIAEHERGLLDTLLNGTEKTPGLRNMNGVEVCVDNPNLDERDLIIGIAFDNLPCEVAVREYEKKNVIVYERSSSSLYSHRMVKSFDLDGMVRVSPLHCNSVEDIEAFLDITRQLTALTC</sequence>
<accession>A0A0J5L9S6</accession>
<keyword evidence="1" id="KW-0663">Pyridoxal phosphate</keyword>
<dbReference type="InterPro" id="IPR015421">
    <property type="entry name" value="PyrdxlP-dep_Trfase_major"/>
</dbReference>
<proteinExistence type="predicted"/>
<dbReference type="Gene3D" id="3.40.640.10">
    <property type="entry name" value="Type I PLP-dependent aspartate aminotransferase-like (Major domain)"/>
    <property type="match status" value="1"/>
</dbReference>
<name>A0A0J5L9S6_PLUGE</name>
<reference evidence="3 4" key="1">
    <citation type="submission" date="2015-05" db="EMBL/GenBank/DDBJ databases">
        <title>Genome sequences of Pluralibacter gergoviae.</title>
        <authorList>
            <person name="Greninger A.L."/>
            <person name="Miller S."/>
        </authorList>
    </citation>
    <scope>NUCLEOTIDE SEQUENCE [LARGE SCALE GENOMIC DNA]</scope>
    <source>
        <strain evidence="3 4">JS81F13</strain>
    </source>
</reference>
<feature type="domain" description="Aminotransferase class V" evidence="2">
    <location>
        <begin position="60"/>
        <end position="413"/>
    </location>
</feature>
<evidence type="ECO:0000313" key="3">
    <source>
        <dbReference type="EMBL" id="KMK16413.1"/>
    </source>
</evidence>
<dbReference type="GO" id="GO:0008483">
    <property type="term" value="F:transaminase activity"/>
    <property type="evidence" value="ECO:0007669"/>
    <property type="project" value="UniProtKB-KW"/>
</dbReference>
<dbReference type="eggNOG" id="COG0520">
    <property type="taxonomic scope" value="Bacteria"/>
</dbReference>
<dbReference type="PANTHER" id="PTHR43586">
    <property type="entry name" value="CYSTEINE DESULFURASE"/>
    <property type="match status" value="1"/>
</dbReference>
<dbReference type="InterPro" id="IPR000192">
    <property type="entry name" value="Aminotrans_V_dom"/>
</dbReference>
<dbReference type="Proteomes" id="UP000036196">
    <property type="component" value="Unassembled WGS sequence"/>
</dbReference>
<dbReference type="InterPro" id="IPR015422">
    <property type="entry name" value="PyrdxlP-dep_Trfase_small"/>
</dbReference>
<comment type="caution">
    <text evidence="3">The sequence shown here is derived from an EMBL/GenBank/DDBJ whole genome shotgun (WGS) entry which is preliminary data.</text>
</comment>
<keyword evidence="3" id="KW-0032">Aminotransferase</keyword>
<dbReference type="InterPro" id="IPR015424">
    <property type="entry name" value="PyrdxlP-dep_Trfase"/>
</dbReference>
<evidence type="ECO:0000256" key="1">
    <source>
        <dbReference type="ARBA" id="ARBA00022898"/>
    </source>
</evidence>
<gene>
    <name evidence="3" type="ORF">ABW06_00235</name>
</gene>
<evidence type="ECO:0000259" key="2">
    <source>
        <dbReference type="Pfam" id="PF00266"/>
    </source>
</evidence>
<dbReference type="STRING" id="61647.LG71_15565"/>
<dbReference type="SUPFAM" id="SSF53383">
    <property type="entry name" value="PLP-dependent transferases"/>
    <property type="match status" value="1"/>
</dbReference>
<dbReference type="Gene3D" id="3.90.1150.10">
    <property type="entry name" value="Aspartate Aminotransferase, domain 1"/>
    <property type="match status" value="1"/>
</dbReference>
<dbReference type="EMBL" id="LDZF01000001">
    <property type="protein sequence ID" value="KMK16413.1"/>
    <property type="molecule type" value="Genomic_DNA"/>
</dbReference>
<dbReference type="AlphaFoldDB" id="A0A0J5L9S6"/>
<evidence type="ECO:0000313" key="4">
    <source>
        <dbReference type="Proteomes" id="UP000036196"/>
    </source>
</evidence>
<dbReference type="PANTHER" id="PTHR43586:SF8">
    <property type="entry name" value="CYSTEINE DESULFURASE 1, CHLOROPLASTIC"/>
    <property type="match status" value="1"/>
</dbReference>